<name>A0A6J7FJH8_9ZZZZ</name>
<evidence type="ECO:0000313" key="1">
    <source>
        <dbReference type="EMBL" id="CAB4892589.1"/>
    </source>
</evidence>
<dbReference type="EMBL" id="CAFBLP010000120">
    <property type="protein sequence ID" value="CAB4892589.1"/>
    <property type="molecule type" value="Genomic_DNA"/>
</dbReference>
<accession>A0A6J7FJH8</accession>
<proteinExistence type="predicted"/>
<gene>
    <name evidence="1" type="ORF">UFOPK3376_02964</name>
</gene>
<reference evidence="1" key="1">
    <citation type="submission" date="2020-05" db="EMBL/GenBank/DDBJ databases">
        <authorList>
            <person name="Chiriac C."/>
            <person name="Salcher M."/>
            <person name="Ghai R."/>
            <person name="Kavagutti S V."/>
        </authorList>
    </citation>
    <scope>NUCLEOTIDE SEQUENCE</scope>
</reference>
<dbReference type="AlphaFoldDB" id="A0A6J7FJH8"/>
<dbReference type="InterPro" id="IPR006311">
    <property type="entry name" value="TAT_signal"/>
</dbReference>
<sequence length="71" mass="7201">MISMSAEIDRRRFLGLGVTGLAGASLLVLPGPRVLGSTRAAPAPASGPNLMFNGSFEHVAIGSAPPGWVLS</sequence>
<organism evidence="1">
    <name type="scientific">freshwater metagenome</name>
    <dbReference type="NCBI Taxonomy" id="449393"/>
    <lineage>
        <taxon>unclassified sequences</taxon>
        <taxon>metagenomes</taxon>
        <taxon>ecological metagenomes</taxon>
    </lineage>
</organism>
<protein>
    <submittedName>
        <fullName evidence="1">Unannotated protein</fullName>
    </submittedName>
</protein>
<dbReference type="PROSITE" id="PS51318">
    <property type="entry name" value="TAT"/>
    <property type="match status" value="1"/>
</dbReference>